<dbReference type="GO" id="GO:0097347">
    <property type="term" value="C:TAM protein secretion complex"/>
    <property type="evidence" value="ECO:0007669"/>
    <property type="project" value="TreeGrafter"/>
</dbReference>
<evidence type="ECO:0000256" key="1">
    <source>
        <dbReference type="ARBA" id="ARBA00004167"/>
    </source>
</evidence>
<protein>
    <recommendedName>
        <fullName evidence="5">Translocation and assembly module TamB C-terminal domain-containing protein</fullName>
    </recommendedName>
</protein>
<dbReference type="GO" id="GO:0009306">
    <property type="term" value="P:protein secretion"/>
    <property type="evidence" value="ECO:0007669"/>
    <property type="project" value="InterPro"/>
</dbReference>
<accession>E0WR27</accession>
<dbReference type="GO" id="GO:0005886">
    <property type="term" value="C:plasma membrane"/>
    <property type="evidence" value="ECO:0007669"/>
    <property type="project" value="InterPro"/>
</dbReference>
<dbReference type="PANTHER" id="PTHR36985:SF1">
    <property type="entry name" value="TRANSLOCATION AND ASSEMBLY MODULE SUBUNIT TAMB"/>
    <property type="match status" value="1"/>
</dbReference>
<name>E0WR27_9ENTR</name>
<evidence type="ECO:0000256" key="3">
    <source>
        <dbReference type="ARBA" id="ARBA00022989"/>
    </source>
</evidence>
<dbReference type="PANTHER" id="PTHR36985">
    <property type="entry name" value="TRANSLOCATION AND ASSEMBLY MODULE SUBUNIT TAMB"/>
    <property type="match status" value="1"/>
</dbReference>
<sequence length="1253" mass="136372">MSWIKKLSLALLLIVLSLVGTTVTLLSTEGGLHFLLNRAVGWVPGLQMASVSGGWQDLRLKGIEYQMPGMIVKTGQLDLSLQFSCLKNKEICINALTAQDVVVMINSKALPVSDPDPADKPLTDLRTPYPIILKLLALNRVKITVDNQTISLEALRTAARWQQRSLSLMPTQINGLLVSSTLPPVEKPVSPKKHEAPLPEISLVEHLQTFFATPLLPKLPDFSLPLDIQIKEILAQQIRIKGDQDVLITHFLLKGSTQGQQVQLDDLQIKSPQGELSAKGNLTLAGKWPLDIVANSTLNIAPLKEEKIKLKLAGDLRGQLALALNLSGSVSAQLTAKTQLSEIGLPLSATLQSQQLRWPLTGDKQYQLNNFNMRFDGKMTDYALSLRSDFQGLDLPSAQFTLEGKGDLAQFYLTALNLAALQGNAHLTGRVDWRNAINWHQILTVSGINTEKQWPAWPAKLDGKITTQGSVSRDGHWQMQIPELTLNGNIKQKQLTARGAISGNSAGQWHVPAINLALGRNSLNIKGDLDKNWALDASLDAPELNGALPGLGGVAKGVVKLRGSLKTPQVLADLSAYGLQWQKLSIKGVKIEGNLYLEERMQSQLMIQIEQLKQENFAISGLTLTAKGSEKQHQLHLTLAGHPMAGQLVLNGRFDRQQQRWWGNLSDTYVDTPVGEWRLNRVATLEYLNMPQKLTIGSHCWQHANAELCAPGRIEIGESGQAHVLLKRFDLAMMKPLLGSDTLLSGIFTGRGDISWQADDTLPQFDMALVGHGVKVQQRIQSNLVPIAFDTLNLNAGLKKGNAQIDWLIKLTDNGQLDGQLKIEQPQGQRNLSGNITVSDVSLAMLNPILSYGETASGVLNSKLRLAGNANNPLLYGQLALDKIGFDGSWMPFKINESRLLMNFNGMTSTLEGLIRTAQGQLNLIGEADWRTPDAWHAKIAAKGDKLRVTMPPMLQADVSPDLAFVASPQSLKLEGQVDIPWARVLIEKIPEDVVAVSSDEVMLNNQLQPIAPRNTAMAIQSNLNIVLGSDVRIDAFGLQAQLQGALKVVQDKRGLGLHGQITIPQGSFHAYGQDLIVKKGELLFSGPADQPLLNIDAIRNPETTENKVTAGVLVTGMANAPRVDVYSDPAMSQQEALSYLLRGQGLTNSGADGGVMTSMLIGIGVAKSGKLVGKIGEAFGVSNLTLDTEGVGNSSKVVVSGNVTKNLQVKYGVGIFDSLAALTLRYQLMPKLYLEAVSGINQTLDMLYRFEF</sequence>
<comment type="subcellular location">
    <subcellularLocation>
        <location evidence="1">Membrane</location>
        <topology evidence="1">Single-pass membrane protein</topology>
    </subcellularLocation>
</comment>
<organism evidence="6 7">
    <name type="scientific">Candidatus Regiella insecticola LSR1</name>
    <dbReference type="NCBI Taxonomy" id="663321"/>
    <lineage>
        <taxon>Bacteria</taxon>
        <taxon>Pseudomonadati</taxon>
        <taxon>Pseudomonadota</taxon>
        <taxon>Gammaproteobacteria</taxon>
        <taxon>Enterobacterales</taxon>
        <taxon>Enterobacteriaceae</taxon>
        <taxon>aphid secondary symbionts</taxon>
        <taxon>Candidatus Regiella</taxon>
    </lineage>
</organism>
<evidence type="ECO:0000256" key="2">
    <source>
        <dbReference type="ARBA" id="ARBA00022692"/>
    </source>
</evidence>
<evidence type="ECO:0000313" key="6">
    <source>
        <dbReference type="EMBL" id="EFL92587.1"/>
    </source>
</evidence>
<dbReference type="InterPro" id="IPR007452">
    <property type="entry name" value="TamB_C"/>
</dbReference>
<gene>
    <name evidence="6" type="ORF">REG_0395</name>
</gene>
<keyword evidence="7" id="KW-1185">Reference proteome</keyword>
<dbReference type="EMBL" id="GL379589">
    <property type="protein sequence ID" value="EFL92587.1"/>
    <property type="molecule type" value="Genomic_DNA"/>
</dbReference>
<keyword evidence="2" id="KW-0812">Transmembrane</keyword>
<dbReference type="AlphaFoldDB" id="E0WR27"/>
<evidence type="ECO:0000256" key="4">
    <source>
        <dbReference type="ARBA" id="ARBA00023136"/>
    </source>
</evidence>
<dbReference type="Proteomes" id="UP000005726">
    <property type="component" value="Unassembled WGS sequence"/>
</dbReference>
<evidence type="ECO:0000313" key="7">
    <source>
        <dbReference type="Proteomes" id="UP000005726"/>
    </source>
</evidence>
<reference evidence="6" key="1">
    <citation type="journal article" date="2009" name="Environ. Microbiol.">
        <title>Dynamics of genome evolution in facultative symbionts of aphids.</title>
        <authorList>
            <person name="Degnan P.H."/>
            <person name="Leonardo T.E."/>
            <person name="Cass B.N."/>
            <person name="Hurwitz B."/>
            <person name="Stern D."/>
            <person name="Gibbs R.A."/>
            <person name="Richards S."/>
            <person name="Moran N.A."/>
        </authorList>
    </citation>
    <scope>NUCLEOTIDE SEQUENCE [LARGE SCALE GENOMIC DNA]</scope>
    <source>
        <strain evidence="6">LSR1</strain>
    </source>
</reference>
<dbReference type="HOGENOM" id="CLU_002338_0_1_6"/>
<dbReference type="STRING" id="663321.REG_0395"/>
<keyword evidence="4" id="KW-0472">Membrane</keyword>
<feature type="domain" description="Translocation and assembly module TamB C-terminal" evidence="5">
    <location>
        <begin position="917"/>
        <end position="1253"/>
    </location>
</feature>
<evidence type="ECO:0000259" key="5">
    <source>
        <dbReference type="Pfam" id="PF04357"/>
    </source>
</evidence>
<dbReference type="RefSeq" id="WP_006704302.1">
    <property type="nucleotide sequence ID" value="NZ_CAWLGB010000001.1"/>
</dbReference>
<keyword evidence="3" id="KW-1133">Transmembrane helix</keyword>
<proteinExistence type="predicted"/>
<dbReference type="eggNOG" id="COG2911">
    <property type="taxonomic scope" value="Bacteria"/>
</dbReference>
<dbReference type="Pfam" id="PF04357">
    <property type="entry name" value="TamB"/>
    <property type="match status" value="1"/>
</dbReference>